<keyword evidence="8" id="KW-1185">Reference proteome</keyword>
<accession>A0A5B8U8D0</accession>
<dbReference type="EC" id="1.1.1.169" evidence="4"/>
<dbReference type="KEGG" id="bsol:FSW04_17555"/>
<dbReference type="InterPro" id="IPR013328">
    <property type="entry name" value="6PGD_dom2"/>
</dbReference>
<keyword evidence="2 4" id="KW-0521">NADP</keyword>
<dbReference type="Gene3D" id="1.10.1040.10">
    <property type="entry name" value="N-(1-d-carboxylethyl)-l-norvaline Dehydrogenase, domain 2"/>
    <property type="match status" value="1"/>
</dbReference>
<dbReference type="InterPro" id="IPR051402">
    <property type="entry name" value="KPR-Related"/>
</dbReference>
<gene>
    <name evidence="7" type="ORF">FSW04_17555</name>
</gene>
<dbReference type="Proteomes" id="UP000321805">
    <property type="component" value="Chromosome"/>
</dbReference>
<comment type="similarity">
    <text evidence="1 4">Belongs to the ketopantoate reductase family.</text>
</comment>
<dbReference type="PANTHER" id="PTHR21708:SF26">
    <property type="entry name" value="2-DEHYDROPANTOATE 2-REDUCTASE"/>
    <property type="match status" value="1"/>
</dbReference>
<dbReference type="Gene3D" id="3.40.50.720">
    <property type="entry name" value="NAD(P)-binding Rossmann-like Domain"/>
    <property type="match status" value="1"/>
</dbReference>
<dbReference type="GO" id="GO:0008677">
    <property type="term" value="F:2-dehydropantoate 2-reductase activity"/>
    <property type="evidence" value="ECO:0007669"/>
    <property type="project" value="UniProtKB-EC"/>
</dbReference>
<proteinExistence type="inferred from homology"/>
<keyword evidence="3 4" id="KW-0560">Oxidoreductase</keyword>
<dbReference type="Pfam" id="PF08546">
    <property type="entry name" value="ApbA_C"/>
    <property type="match status" value="1"/>
</dbReference>
<dbReference type="InterPro" id="IPR008927">
    <property type="entry name" value="6-PGluconate_DH-like_C_sf"/>
</dbReference>
<dbReference type="InterPro" id="IPR003710">
    <property type="entry name" value="ApbA"/>
</dbReference>
<evidence type="ECO:0000259" key="5">
    <source>
        <dbReference type="Pfam" id="PF02558"/>
    </source>
</evidence>
<protein>
    <recommendedName>
        <fullName evidence="4">2-dehydropantoate 2-reductase</fullName>
        <ecNumber evidence="4">1.1.1.169</ecNumber>
    </recommendedName>
    <alternativeName>
        <fullName evidence="4">Ketopantoate reductase</fullName>
    </alternativeName>
</protein>
<dbReference type="InterPro" id="IPR013332">
    <property type="entry name" value="KPR_N"/>
</dbReference>
<reference evidence="7 8" key="1">
    <citation type="journal article" date="2018" name="J. Microbiol.">
        <title>Baekduia soli gen. nov., sp. nov., a novel bacterium isolated from the soil of Baekdu Mountain and proposal of a novel family name, Baekduiaceae fam. nov.</title>
        <authorList>
            <person name="An D.S."/>
            <person name="Siddiqi M.Z."/>
            <person name="Kim K.H."/>
            <person name="Yu H.S."/>
            <person name="Im W.T."/>
        </authorList>
    </citation>
    <scope>NUCLEOTIDE SEQUENCE [LARGE SCALE GENOMIC DNA]</scope>
    <source>
        <strain evidence="7 8">BR7-21</strain>
    </source>
</reference>
<comment type="function">
    <text evidence="4">Catalyzes the NADPH-dependent reduction of ketopantoate into pantoic acid.</text>
</comment>
<evidence type="ECO:0000259" key="6">
    <source>
        <dbReference type="Pfam" id="PF08546"/>
    </source>
</evidence>
<dbReference type="FunFam" id="1.10.1040.10:FF:000017">
    <property type="entry name" value="2-dehydropantoate 2-reductase"/>
    <property type="match status" value="1"/>
</dbReference>
<dbReference type="EMBL" id="CP042430">
    <property type="protein sequence ID" value="QEC49205.1"/>
    <property type="molecule type" value="Genomic_DNA"/>
</dbReference>
<keyword evidence="4" id="KW-0566">Pantothenate biosynthesis</keyword>
<evidence type="ECO:0000313" key="7">
    <source>
        <dbReference type="EMBL" id="QEC49205.1"/>
    </source>
</evidence>
<evidence type="ECO:0000256" key="1">
    <source>
        <dbReference type="ARBA" id="ARBA00007870"/>
    </source>
</evidence>
<feature type="domain" description="Ketopantoate reductase C-terminal" evidence="6">
    <location>
        <begin position="183"/>
        <end position="306"/>
    </location>
</feature>
<dbReference type="OrthoDB" id="9793586at2"/>
<dbReference type="Pfam" id="PF02558">
    <property type="entry name" value="ApbA"/>
    <property type="match status" value="1"/>
</dbReference>
<dbReference type="SUPFAM" id="SSF51735">
    <property type="entry name" value="NAD(P)-binding Rossmann-fold domains"/>
    <property type="match status" value="1"/>
</dbReference>
<feature type="domain" description="Ketopantoate reductase N-terminal" evidence="5">
    <location>
        <begin position="3"/>
        <end position="141"/>
    </location>
</feature>
<comment type="pathway">
    <text evidence="4">Cofactor biosynthesis; (R)-pantothenate biosynthesis; (R)-pantoate from 3-methyl-2-oxobutanoate: step 2/2.</text>
</comment>
<dbReference type="InterPro" id="IPR013752">
    <property type="entry name" value="KPA_reductase"/>
</dbReference>
<organism evidence="7 8">
    <name type="scientific">Baekduia soli</name>
    <dbReference type="NCBI Taxonomy" id="496014"/>
    <lineage>
        <taxon>Bacteria</taxon>
        <taxon>Bacillati</taxon>
        <taxon>Actinomycetota</taxon>
        <taxon>Thermoleophilia</taxon>
        <taxon>Solirubrobacterales</taxon>
        <taxon>Baekduiaceae</taxon>
        <taxon>Baekduia</taxon>
    </lineage>
</organism>
<comment type="catalytic activity">
    <reaction evidence="4">
        <text>(R)-pantoate + NADP(+) = 2-dehydropantoate + NADPH + H(+)</text>
        <dbReference type="Rhea" id="RHEA:16233"/>
        <dbReference type="ChEBI" id="CHEBI:11561"/>
        <dbReference type="ChEBI" id="CHEBI:15378"/>
        <dbReference type="ChEBI" id="CHEBI:15980"/>
        <dbReference type="ChEBI" id="CHEBI:57783"/>
        <dbReference type="ChEBI" id="CHEBI:58349"/>
        <dbReference type="EC" id="1.1.1.169"/>
    </reaction>
</comment>
<dbReference type="GO" id="GO:0015940">
    <property type="term" value="P:pantothenate biosynthetic process"/>
    <property type="evidence" value="ECO:0007669"/>
    <property type="project" value="UniProtKB-UniPathway"/>
</dbReference>
<dbReference type="RefSeq" id="WP_146921568.1">
    <property type="nucleotide sequence ID" value="NZ_CP042430.1"/>
</dbReference>
<dbReference type="SUPFAM" id="SSF48179">
    <property type="entry name" value="6-phosphogluconate dehydrogenase C-terminal domain-like"/>
    <property type="match status" value="1"/>
</dbReference>
<dbReference type="GO" id="GO:0005737">
    <property type="term" value="C:cytoplasm"/>
    <property type="evidence" value="ECO:0007669"/>
    <property type="project" value="TreeGrafter"/>
</dbReference>
<evidence type="ECO:0000256" key="3">
    <source>
        <dbReference type="ARBA" id="ARBA00023002"/>
    </source>
</evidence>
<name>A0A5B8U8D0_9ACTN</name>
<dbReference type="InterPro" id="IPR036291">
    <property type="entry name" value="NAD(P)-bd_dom_sf"/>
</dbReference>
<dbReference type="UniPathway" id="UPA00028">
    <property type="reaction ID" value="UER00004"/>
</dbReference>
<dbReference type="PANTHER" id="PTHR21708">
    <property type="entry name" value="PROBABLE 2-DEHYDROPANTOATE 2-REDUCTASE"/>
    <property type="match status" value="1"/>
</dbReference>
<dbReference type="AlphaFoldDB" id="A0A5B8U8D0"/>
<dbReference type="NCBIfam" id="TIGR00745">
    <property type="entry name" value="apbA_panE"/>
    <property type="match status" value="1"/>
</dbReference>
<sequence>MRVAMVGAGAMGSVYGGFLALAGHEVTWVELWQEHVDAINADGLRMTCGDEERVARGRAIADAAQLGPVDLVMIWTKAYDTAQAMRDIAPVLGPDTAVCTLQNGLGNVEVIEEHVAPERVVYGVAAVGAVLAGPGHISVSDGAWGGESMTWVGTRHPDGRGIVERTAAMLTDATLPTEVRDDIDVLVWNKLAMAAAMSSVASTTRLRMGLVLDSPGTFALLRTLTEEIVAVAAAKGIPLDPEEALTRNLTAYEHGREHLPSMLQDVIARRRTEVSALTRAIADEGQALGVPTPALTTLAALIEAIEANYDGQRFPEPAVR</sequence>
<evidence type="ECO:0000256" key="4">
    <source>
        <dbReference type="RuleBase" id="RU362068"/>
    </source>
</evidence>
<evidence type="ECO:0000313" key="8">
    <source>
        <dbReference type="Proteomes" id="UP000321805"/>
    </source>
</evidence>
<evidence type="ECO:0000256" key="2">
    <source>
        <dbReference type="ARBA" id="ARBA00022857"/>
    </source>
</evidence>